<evidence type="ECO:0000256" key="11">
    <source>
        <dbReference type="ARBA" id="ARBA00022730"/>
    </source>
</evidence>
<reference evidence="18" key="1">
    <citation type="submission" date="2018-05" db="EMBL/GenBank/DDBJ databases">
        <authorList>
            <person name="Lanie J.A."/>
            <person name="Ng W.-L."/>
            <person name="Kazmierczak K.M."/>
            <person name="Andrzejewski T.M."/>
            <person name="Davidsen T.M."/>
            <person name="Wayne K.J."/>
            <person name="Tettelin H."/>
            <person name="Glass J.I."/>
            <person name="Rusch D."/>
            <person name="Podicherti R."/>
            <person name="Tsui H.-C.T."/>
            <person name="Winkler M.E."/>
        </authorList>
    </citation>
    <scope>NUCLEOTIDE SEQUENCE</scope>
</reference>
<dbReference type="PANTHER" id="PTHR30001">
    <property type="entry name" value="RIBONUCLEASE"/>
    <property type="match status" value="1"/>
</dbReference>
<evidence type="ECO:0000256" key="1">
    <source>
        <dbReference type="ARBA" id="ARBA00001946"/>
    </source>
</evidence>
<dbReference type="InterPro" id="IPR004659">
    <property type="entry name" value="RNase_E/G"/>
</dbReference>
<dbReference type="PANTHER" id="PTHR30001:SF0">
    <property type="entry name" value="RIBONUCLEASE G"/>
    <property type="match status" value="1"/>
</dbReference>
<evidence type="ECO:0000256" key="5">
    <source>
        <dbReference type="ARBA" id="ARBA00022490"/>
    </source>
</evidence>
<dbReference type="InterPro" id="IPR003029">
    <property type="entry name" value="S1_domain"/>
</dbReference>
<evidence type="ECO:0000256" key="15">
    <source>
        <dbReference type="ARBA" id="ARBA00022884"/>
    </source>
</evidence>
<dbReference type="GO" id="GO:0019843">
    <property type="term" value="F:rRNA binding"/>
    <property type="evidence" value="ECO:0007669"/>
    <property type="project" value="UniProtKB-KW"/>
</dbReference>
<comment type="similarity">
    <text evidence="3">Belongs to the RNase E/G family. RNase G subfamily.</text>
</comment>
<keyword evidence="15" id="KW-0694">RNA-binding</keyword>
<keyword evidence="10" id="KW-0479">Metal-binding</keyword>
<dbReference type="NCBIfam" id="TIGR00757">
    <property type="entry name" value="RNaseEG"/>
    <property type="match status" value="1"/>
</dbReference>
<dbReference type="Gene3D" id="2.40.50.140">
    <property type="entry name" value="Nucleic acid-binding proteins"/>
    <property type="match status" value="1"/>
</dbReference>
<keyword evidence="6" id="KW-0698">rRNA processing</keyword>
<proteinExistence type="inferred from homology"/>
<dbReference type="InterPro" id="IPR012340">
    <property type="entry name" value="NA-bd_OB-fold"/>
</dbReference>
<protein>
    <recommendedName>
        <fullName evidence="4">Ribonuclease G</fullName>
    </recommendedName>
</protein>
<dbReference type="GO" id="GO:0006364">
    <property type="term" value="P:rRNA processing"/>
    <property type="evidence" value="ECO:0007669"/>
    <property type="project" value="UniProtKB-KW"/>
</dbReference>
<evidence type="ECO:0000256" key="12">
    <source>
        <dbReference type="ARBA" id="ARBA00022759"/>
    </source>
</evidence>
<keyword evidence="11" id="KW-0699">rRNA-binding</keyword>
<evidence type="ECO:0000256" key="8">
    <source>
        <dbReference type="ARBA" id="ARBA00022694"/>
    </source>
</evidence>
<evidence type="ECO:0000256" key="10">
    <source>
        <dbReference type="ARBA" id="ARBA00022723"/>
    </source>
</evidence>
<dbReference type="Pfam" id="PF20833">
    <property type="entry name" value="RNase_E_G_Thio"/>
    <property type="match status" value="1"/>
</dbReference>
<keyword evidence="8" id="KW-0819">tRNA processing</keyword>
<dbReference type="GO" id="GO:0005737">
    <property type="term" value="C:cytoplasm"/>
    <property type="evidence" value="ECO:0007669"/>
    <property type="project" value="UniProtKB-SubCell"/>
</dbReference>
<evidence type="ECO:0000256" key="3">
    <source>
        <dbReference type="ARBA" id="ARBA00005663"/>
    </source>
</evidence>
<gene>
    <name evidence="18" type="ORF">METZ01_LOCUS44566</name>
</gene>
<feature type="coiled-coil region" evidence="16">
    <location>
        <begin position="323"/>
        <end position="376"/>
    </location>
</feature>
<dbReference type="GO" id="GO:0000049">
    <property type="term" value="F:tRNA binding"/>
    <property type="evidence" value="ECO:0007669"/>
    <property type="project" value="UniProtKB-KW"/>
</dbReference>
<dbReference type="CDD" id="cd04453">
    <property type="entry name" value="S1_RNase_E"/>
    <property type="match status" value="1"/>
</dbReference>
<dbReference type="InterPro" id="IPR019307">
    <property type="entry name" value="RNA-bd_AU-1/RNase_E/G"/>
</dbReference>
<dbReference type="SMART" id="SM00316">
    <property type="entry name" value="S1"/>
    <property type="match status" value="1"/>
</dbReference>
<dbReference type="PROSITE" id="PS50126">
    <property type="entry name" value="S1"/>
    <property type="match status" value="1"/>
</dbReference>
<comment type="cofactor">
    <cofactor evidence="1">
        <name>Mg(2+)</name>
        <dbReference type="ChEBI" id="CHEBI:18420"/>
    </cofactor>
</comment>
<evidence type="ECO:0000256" key="13">
    <source>
        <dbReference type="ARBA" id="ARBA00022801"/>
    </source>
</evidence>
<dbReference type="GO" id="GO:0008033">
    <property type="term" value="P:tRNA processing"/>
    <property type="evidence" value="ECO:0007669"/>
    <property type="project" value="UniProtKB-KW"/>
</dbReference>
<dbReference type="GO" id="GO:0004540">
    <property type="term" value="F:RNA nuclease activity"/>
    <property type="evidence" value="ECO:0007669"/>
    <property type="project" value="InterPro"/>
</dbReference>
<feature type="domain" description="S1 motif" evidence="17">
    <location>
        <begin position="39"/>
        <end position="133"/>
    </location>
</feature>
<dbReference type="EMBL" id="UINC01001998">
    <property type="protein sequence ID" value="SUZ91712.1"/>
    <property type="molecule type" value="Genomic_DNA"/>
</dbReference>
<keyword evidence="12" id="KW-0255">Endonuclease</keyword>
<evidence type="ECO:0000256" key="7">
    <source>
        <dbReference type="ARBA" id="ARBA00022555"/>
    </source>
</evidence>
<keyword evidence="7" id="KW-0820">tRNA-binding</keyword>
<evidence type="ECO:0000259" key="17">
    <source>
        <dbReference type="PROSITE" id="PS50126"/>
    </source>
</evidence>
<dbReference type="Pfam" id="PF10150">
    <property type="entry name" value="RNase_E_G"/>
    <property type="match status" value="1"/>
</dbReference>
<dbReference type="Pfam" id="PF00575">
    <property type="entry name" value="S1"/>
    <property type="match status" value="1"/>
</dbReference>
<keyword evidence="5" id="KW-0963">Cytoplasm</keyword>
<evidence type="ECO:0000256" key="4">
    <source>
        <dbReference type="ARBA" id="ARBA00017719"/>
    </source>
</evidence>
<dbReference type="AlphaFoldDB" id="A0A381RIS3"/>
<keyword evidence="14" id="KW-0460">Magnesium</keyword>
<dbReference type="GO" id="GO:0004519">
    <property type="term" value="F:endonuclease activity"/>
    <property type="evidence" value="ECO:0007669"/>
    <property type="project" value="UniProtKB-KW"/>
</dbReference>
<evidence type="ECO:0000256" key="6">
    <source>
        <dbReference type="ARBA" id="ARBA00022552"/>
    </source>
</evidence>
<dbReference type="SUPFAM" id="SSF50249">
    <property type="entry name" value="Nucleic acid-binding proteins"/>
    <property type="match status" value="1"/>
</dbReference>
<evidence type="ECO:0000256" key="9">
    <source>
        <dbReference type="ARBA" id="ARBA00022722"/>
    </source>
</evidence>
<evidence type="ECO:0000256" key="2">
    <source>
        <dbReference type="ARBA" id="ARBA00004496"/>
    </source>
</evidence>
<keyword evidence="13" id="KW-0378">Hydrolase</keyword>
<keyword evidence="9" id="KW-0540">Nuclease</keyword>
<name>A0A381RIS3_9ZZZZ</name>
<dbReference type="InterPro" id="IPR048583">
    <property type="entry name" value="RNase_E_G_thioredoxin-like"/>
</dbReference>
<accession>A0A381RIS3</accession>
<organism evidence="18">
    <name type="scientific">marine metagenome</name>
    <dbReference type="NCBI Taxonomy" id="408172"/>
    <lineage>
        <taxon>unclassified sequences</taxon>
        <taxon>metagenomes</taxon>
        <taxon>ecological metagenomes</taxon>
    </lineage>
</organism>
<sequence length="507" mass="58532">MKKEIYINESMGETRIAIMEDSQLVEVYIEKQDKHRMVGNVYRGVVENVLPGMQAAFVDIGYEINAFLPFTEIQNDEYLDDDDLKDNDKKNNRNSGSIKVDLTTGQEIYVQVIKEPFAGKGPRVTTGIALPGRLLVLVPNTKYVGISKKMWDKYERRRLKKIANKIKENNVGVIIRTVAEGKSEEQINNDYTNLIKKWKKVEAKVKSAKAPALVYEDLETASSVIRDLFSPDVEKIVIDSKKLYRKTQTYLDEVSPNMASRLDYYKLKTPIFEGMGIEDEIGKVLRPKVWLKSGAYLIIEKTEAMVVVDVNSGRYVGKKGHEENSLKINLEAAREVARQLRLRDLSGLIVIDFIDMREEENRKKIYYDLRKELKKDRAKVAVSPISEFGLLEMTRQRIRLSLIDSMSDECPTCHGAGKIISIETLITRIDHWVRRYKSKFRNLRLRLDLHPENADFLITNKKKVLRGLMWKNFVHISIEANTSIKRDQYRFFNVKDGKDVTNKVDIV</sequence>
<dbReference type="GO" id="GO:0016787">
    <property type="term" value="F:hydrolase activity"/>
    <property type="evidence" value="ECO:0007669"/>
    <property type="project" value="UniProtKB-KW"/>
</dbReference>
<evidence type="ECO:0000256" key="16">
    <source>
        <dbReference type="SAM" id="Coils"/>
    </source>
</evidence>
<dbReference type="Gene3D" id="3.40.1260.20">
    <property type="entry name" value="Ribonuclease E, catalytic domain"/>
    <property type="match status" value="1"/>
</dbReference>
<evidence type="ECO:0000256" key="14">
    <source>
        <dbReference type="ARBA" id="ARBA00022842"/>
    </source>
</evidence>
<keyword evidence="16" id="KW-0175">Coiled coil</keyword>
<dbReference type="GO" id="GO:0046872">
    <property type="term" value="F:metal ion binding"/>
    <property type="evidence" value="ECO:0007669"/>
    <property type="project" value="UniProtKB-KW"/>
</dbReference>
<evidence type="ECO:0000313" key="18">
    <source>
        <dbReference type="EMBL" id="SUZ91712.1"/>
    </source>
</evidence>
<comment type="subcellular location">
    <subcellularLocation>
        <location evidence="2">Cytoplasm</location>
    </subcellularLocation>
</comment>